<protein>
    <recommendedName>
        <fullName evidence="2">Arabidopsis retrotransposon Orf1 C-terminal domain-containing protein</fullName>
    </recommendedName>
</protein>
<feature type="compositionally biased region" description="Basic and acidic residues" evidence="1">
    <location>
        <begin position="108"/>
        <end position="118"/>
    </location>
</feature>
<evidence type="ECO:0000259" key="2">
    <source>
        <dbReference type="Pfam" id="PF03078"/>
    </source>
</evidence>
<comment type="caution">
    <text evidence="3">The sequence shown here is derived from an EMBL/GenBank/DDBJ whole genome shotgun (WGS) entry which is preliminary data.</text>
</comment>
<dbReference type="OrthoDB" id="1111629at2759"/>
<sequence>MGRKDEKLIAQEKAEAAEKHTARFGKTLGSMPESEEERRQQALAMLRKKAQAKKAGHSLVDGANKQPKDEGKRVVDVGNKTSKEDGKRLASDERVLDDAYKKAKKDGKRVAVGDDKNTPSKKARAPRSHSVGPLVLEKNTKKDAEKPTPPTKIRIKAPNPKTLAPPPLEPVDATVEEASSPNGNVAEQETFEKLGFNPHRDRQKKPTQVELLEQLRQGVSWPPTRFADVRLMRELEIDQDMKDLLALMNMDSFYSMAHPTYKEVSCQFMASLEVTFHSSLHEEQGWGRISFKIDGKPYFMTFTEIGEVLGLKDLKESSLPKLKGLPKGKTLAHFTYKFLSGKDRVSSRDKNASIRHPSVRYLHRLIVHTIYPRKEPSNGMEKT</sequence>
<feature type="compositionally biased region" description="Basic residues" evidence="1">
    <location>
        <begin position="46"/>
        <end position="56"/>
    </location>
</feature>
<name>A0A8X7V1J9_BRACI</name>
<dbReference type="EMBL" id="JAAMPC010000008">
    <property type="protein sequence ID" value="KAG2298799.1"/>
    <property type="molecule type" value="Genomic_DNA"/>
</dbReference>
<evidence type="ECO:0000256" key="1">
    <source>
        <dbReference type="SAM" id="MobiDB-lite"/>
    </source>
</evidence>
<reference evidence="3 4" key="1">
    <citation type="submission" date="2020-02" db="EMBL/GenBank/DDBJ databases">
        <authorList>
            <person name="Ma Q."/>
            <person name="Huang Y."/>
            <person name="Song X."/>
            <person name="Pei D."/>
        </authorList>
    </citation>
    <scope>NUCLEOTIDE SEQUENCE [LARGE SCALE GENOMIC DNA]</scope>
    <source>
        <strain evidence="3">Sxm20200214</strain>
        <tissue evidence="3">Leaf</tissue>
    </source>
</reference>
<dbReference type="InterPro" id="IPR004312">
    <property type="entry name" value="ATHILA_Orf1_C"/>
</dbReference>
<keyword evidence="4" id="KW-1185">Reference proteome</keyword>
<evidence type="ECO:0000313" key="3">
    <source>
        <dbReference type="EMBL" id="KAG2298799.1"/>
    </source>
</evidence>
<dbReference type="Proteomes" id="UP000886595">
    <property type="component" value="Unassembled WGS sequence"/>
</dbReference>
<dbReference type="Pfam" id="PF03078">
    <property type="entry name" value="ATHILA"/>
    <property type="match status" value="1"/>
</dbReference>
<feature type="compositionally biased region" description="Basic and acidic residues" evidence="1">
    <location>
        <begin position="66"/>
        <end position="101"/>
    </location>
</feature>
<dbReference type="AlphaFoldDB" id="A0A8X7V1J9"/>
<organism evidence="3 4">
    <name type="scientific">Brassica carinata</name>
    <name type="common">Ethiopian mustard</name>
    <name type="synonym">Abyssinian cabbage</name>
    <dbReference type="NCBI Taxonomy" id="52824"/>
    <lineage>
        <taxon>Eukaryota</taxon>
        <taxon>Viridiplantae</taxon>
        <taxon>Streptophyta</taxon>
        <taxon>Embryophyta</taxon>
        <taxon>Tracheophyta</taxon>
        <taxon>Spermatophyta</taxon>
        <taxon>Magnoliopsida</taxon>
        <taxon>eudicotyledons</taxon>
        <taxon>Gunneridae</taxon>
        <taxon>Pentapetalae</taxon>
        <taxon>rosids</taxon>
        <taxon>malvids</taxon>
        <taxon>Brassicales</taxon>
        <taxon>Brassicaceae</taxon>
        <taxon>Brassiceae</taxon>
        <taxon>Brassica</taxon>
    </lineage>
</organism>
<proteinExistence type="predicted"/>
<evidence type="ECO:0000313" key="4">
    <source>
        <dbReference type="Proteomes" id="UP000886595"/>
    </source>
</evidence>
<accession>A0A8X7V1J9</accession>
<feature type="region of interest" description="Disordered" evidence="1">
    <location>
        <begin position="13"/>
        <end position="166"/>
    </location>
</feature>
<gene>
    <name evidence="3" type="ORF">Bca52824_035271</name>
</gene>
<feature type="domain" description="Arabidopsis retrotransposon Orf1 C-terminal" evidence="2">
    <location>
        <begin position="198"/>
        <end position="377"/>
    </location>
</feature>